<dbReference type="Pfam" id="PF09861">
    <property type="entry name" value="Lar_N"/>
    <property type="match status" value="1"/>
</dbReference>
<dbReference type="EMBL" id="LR746496">
    <property type="protein sequence ID" value="CAA7600756.1"/>
    <property type="molecule type" value="Genomic_DNA"/>
</dbReference>
<dbReference type="Proteomes" id="UP000836597">
    <property type="component" value="Chromosome"/>
</dbReference>
<evidence type="ECO:0000313" key="2">
    <source>
        <dbReference type="EMBL" id="CAA7600756.1"/>
    </source>
</evidence>
<reference evidence="2" key="2">
    <citation type="submission" date="2020-01" db="EMBL/GenBank/DDBJ databases">
        <authorList>
            <person name="Hornung B."/>
        </authorList>
    </citation>
    <scope>NUCLEOTIDE SEQUENCE</scope>
    <source>
        <strain evidence="2">PacBioINE</strain>
    </source>
</reference>
<dbReference type="Gene3D" id="3.90.226.30">
    <property type="match status" value="1"/>
</dbReference>
<protein>
    <recommendedName>
        <fullName evidence="1">LarA-like N-terminal domain-containing protein</fullName>
    </recommendedName>
</protein>
<proteinExistence type="predicted"/>
<dbReference type="RefSeq" id="WP_240984379.1">
    <property type="nucleotide sequence ID" value="NZ_CDGJ01000002.1"/>
</dbReference>
<dbReference type="Gene3D" id="3.40.50.11440">
    <property type="match status" value="1"/>
</dbReference>
<gene>
    <name evidence="4" type="ORF">DEACI_0069</name>
    <name evidence="2" type="ORF">DEACI_1409</name>
    <name evidence="3" type="ORF">DEACI_3890</name>
</gene>
<dbReference type="EMBL" id="LR746496">
    <property type="protein sequence ID" value="CAA7603067.1"/>
    <property type="molecule type" value="Genomic_DNA"/>
</dbReference>
<dbReference type="Proteomes" id="UP001071230">
    <property type="component" value="Unassembled WGS sequence"/>
</dbReference>
<evidence type="ECO:0000313" key="4">
    <source>
        <dbReference type="EMBL" id="CEJ05695.1"/>
    </source>
</evidence>
<name>A0A8S0XB46_9FIRM</name>
<feature type="domain" description="LarA-like N-terminal" evidence="1">
    <location>
        <begin position="8"/>
        <end position="215"/>
    </location>
</feature>
<dbReference type="KEGG" id="aacx:DEACI_1409"/>
<dbReference type="InterPro" id="IPR018657">
    <property type="entry name" value="LarA-like_N"/>
</dbReference>
<dbReference type="EMBL" id="CDGJ01000002">
    <property type="protein sequence ID" value="CEJ05695.1"/>
    <property type="molecule type" value="Genomic_DNA"/>
</dbReference>
<evidence type="ECO:0000313" key="5">
    <source>
        <dbReference type="Proteomes" id="UP001071230"/>
    </source>
</evidence>
<reference evidence="4" key="1">
    <citation type="submission" date="2014-11" db="EMBL/GenBank/DDBJ databases">
        <authorList>
            <person name="Hornung B.V."/>
        </authorList>
    </citation>
    <scope>NUCLEOTIDE SEQUENCE</scope>
    <source>
        <strain evidence="4">INE</strain>
    </source>
</reference>
<accession>A0A8S0XB46</accession>
<evidence type="ECO:0000259" key="1">
    <source>
        <dbReference type="Pfam" id="PF09861"/>
    </source>
</evidence>
<organism evidence="2">
    <name type="scientific">Acididesulfobacillus acetoxydans</name>
    <dbReference type="NCBI Taxonomy" id="1561005"/>
    <lineage>
        <taxon>Bacteria</taxon>
        <taxon>Bacillati</taxon>
        <taxon>Bacillota</taxon>
        <taxon>Clostridia</taxon>
        <taxon>Eubacteriales</taxon>
        <taxon>Peptococcaceae</taxon>
        <taxon>Acididesulfobacillus</taxon>
    </lineage>
</organism>
<dbReference type="PANTHER" id="PTHR33171">
    <property type="entry name" value="LAR_N DOMAIN-CONTAINING PROTEIN"/>
    <property type="match status" value="1"/>
</dbReference>
<evidence type="ECO:0000313" key="3">
    <source>
        <dbReference type="EMBL" id="CAA7603067.1"/>
    </source>
</evidence>
<dbReference type="PANTHER" id="PTHR33171:SF17">
    <property type="entry name" value="LARA-LIKE N-TERMINAL DOMAIN-CONTAINING PROTEIN"/>
    <property type="match status" value="1"/>
</dbReference>
<dbReference type="AlphaFoldDB" id="A0A8S0XB46"/>
<dbReference type="InterPro" id="IPR048068">
    <property type="entry name" value="LarA-like"/>
</dbReference>
<dbReference type="InterPro" id="IPR043166">
    <property type="entry name" value="LarA-like_C"/>
</dbReference>
<dbReference type="KEGG" id="aacx:DEACI_3890"/>
<sequence length="479" mass="54588">MKKIAFEYGEGLLEAELPDQTDVFVPGETVPDPPVLRDISKATRESILNPIGVLPISQQVKKGSKVAIVFPDRVKGGFQENSHRKVAIPIIIEECLKAGVEKRDIQLICSNGLHRKMTREEIQKILGDELFNEFWWSHQIANHDSENWNNLVDLGFDEMGNPVIMNKDVYAADLAVLIGHVLGNPYGGYSGGYKHCATGISHWKSIASHHVPYVMHRDDFTPVNNHSLMRRKFDSIGQHMEKCMGKKFFTCDAVLDTYQRQIAVFTGYAKEIQPLSWEIADQRTYVPWARKKYDVLVFGMPQNFHYGNGMGTNPILMMQAISAQIVRHKRILKDNCVVICSSICNGYFHDEEFPAYRTVYELFQKDYHNVLPDLEKYGEYLAHNQKFIDKYRFNFGYHPYHTFSMISCAHIAEKHCAAIYVVGAYEPGYARSMGMKTRATFAEALQDAEKYVGKTPNILALPRTFKTASVHLGLKEGEF</sequence>
<dbReference type="GO" id="GO:0050043">
    <property type="term" value="F:lactate racemase activity"/>
    <property type="evidence" value="ECO:0007669"/>
    <property type="project" value="InterPro"/>
</dbReference>
<keyword evidence="5" id="KW-1185">Reference proteome</keyword>